<evidence type="ECO:0000313" key="3">
    <source>
        <dbReference type="Proteomes" id="UP000249130"/>
    </source>
</evidence>
<feature type="compositionally biased region" description="Low complexity" evidence="1">
    <location>
        <begin position="15"/>
        <end position="24"/>
    </location>
</feature>
<feature type="region of interest" description="Disordered" evidence="1">
    <location>
        <begin position="1"/>
        <end position="27"/>
    </location>
</feature>
<accession>A0A327KX76</accession>
<reference evidence="2 3" key="1">
    <citation type="submission" date="2017-07" db="EMBL/GenBank/DDBJ databases">
        <title>Draft Genome Sequences of Select Purple Nonsulfur Bacteria.</title>
        <authorList>
            <person name="Lasarre B."/>
            <person name="Mckinlay J.B."/>
        </authorList>
    </citation>
    <scope>NUCLEOTIDE SEQUENCE [LARGE SCALE GENOMIC DNA]</scope>
    <source>
        <strain evidence="2 3">DSM 5909</strain>
    </source>
</reference>
<comment type="caution">
    <text evidence="2">The sequence shown here is derived from an EMBL/GenBank/DDBJ whole genome shotgun (WGS) entry which is preliminary data.</text>
</comment>
<keyword evidence="3" id="KW-1185">Reference proteome</keyword>
<gene>
    <name evidence="2" type="ORF">CH341_20875</name>
</gene>
<proteinExistence type="predicted"/>
<name>A0A327KX76_9BRAD</name>
<evidence type="ECO:0000313" key="2">
    <source>
        <dbReference type="EMBL" id="RAI41822.1"/>
    </source>
</evidence>
<dbReference type="RefSeq" id="WP_111420930.1">
    <property type="nucleotide sequence ID" value="NZ_NPEX01000175.1"/>
</dbReference>
<protein>
    <submittedName>
        <fullName evidence="2">Uncharacterized protein</fullName>
    </submittedName>
</protein>
<organism evidence="2 3">
    <name type="scientific">Rhodoplanes roseus</name>
    <dbReference type="NCBI Taxonomy" id="29409"/>
    <lineage>
        <taxon>Bacteria</taxon>
        <taxon>Pseudomonadati</taxon>
        <taxon>Pseudomonadota</taxon>
        <taxon>Alphaproteobacteria</taxon>
        <taxon>Hyphomicrobiales</taxon>
        <taxon>Nitrobacteraceae</taxon>
        <taxon>Rhodoplanes</taxon>
    </lineage>
</organism>
<dbReference type="EMBL" id="NPEX01000175">
    <property type="protein sequence ID" value="RAI41822.1"/>
    <property type="molecule type" value="Genomic_DNA"/>
</dbReference>
<sequence length="111" mass="12408">MSAGADVVPPPGDALPPASSPAGDAPDRRLATVRRRSDQLWTLLFCVGCCLDVLTEVTAELDEPAAWDFRAAIARVRERTAEIRHRLEQARRPIERRSCEEKNDVVWCWPA</sequence>
<dbReference type="Proteomes" id="UP000249130">
    <property type="component" value="Unassembled WGS sequence"/>
</dbReference>
<dbReference type="AlphaFoldDB" id="A0A327KX76"/>
<evidence type="ECO:0000256" key="1">
    <source>
        <dbReference type="SAM" id="MobiDB-lite"/>
    </source>
</evidence>